<evidence type="ECO:0000259" key="21">
    <source>
        <dbReference type="Pfam" id="PF22572"/>
    </source>
</evidence>
<keyword evidence="5 19" id="KW-0732">Signal</keyword>
<evidence type="ECO:0000256" key="8">
    <source>
        <dbReference type="ARBA" id="ARBA00023040"/>
    </source>
</evidence>
<keyword evidence="14" id="KW-0628">Postsynaptic cell membrane</keyword>
<evidence type="ECO:0000256" key="7">
    <source>
        <dbReference type="ARBA" id="ARBA00023018"/>
    </source>
</evidence>
<keyword evidence="8" id="KW-0297">G-protein coupled receptor</keyword>
<evidence type="ECO:0000256" key="17">
    <source>
        <dbReference type="SAM" id="MobiDB-lite"/>
    </source>
</evidence>
<dbReference type="InterPro" id="IPR017978">
    <property type="entry name" value="GPCR_3_C"/>
</dbReference>
<reference evidence="22" key="1">
    <citation type="submission" date="2022-01" db="EMBL/GenBank/DDBJ databases">
        <authorList>
            <person name="King R."/>
        </authorList>
    </citation>
    <scope>NUCLEOTIDE SEQUENCE</scope>
</reference>
<feature type="compositionally biased region" description="Basic residues" evidence="17">
    <location>
        <begin position="580"/>
        <end position="602"/>
    </location>
</feature>
<feature type="compositionally biased region" description="Basic and acidic residues" evidence="17">
    <location>
        <begin position="603"/>
        <end position="637"/>
    </location>
</feature>
<evidence type="ECO:0000256" key="13">
    <source>
        <dbReference type="ARBA" id="ARBA00023224"/>
    </source>
</evidence>
<dbReference type="CDD" id="cd15293">
    <property type="entry name" value="7tmC_GPR158-like"/>
    <property type="match status" value="1"/>
</dbReference>
<feature type="signal peptide" evidence="19">
    <location>
        <begin position="1"/>
        <end position="16"/>
    </location>
</feature>
<keyword evidence="7" id="KW-0770">Synapse</keyword>
<feature type="region of interest" description="Disordered" evidence="17">
    <location>
        <begin position="578"/>
        <end position="663"/>
    </location>
</feature>
<keyword evidence="9 18" id="KW-0472">Membrane</keyword>
<dbReference type="InterPro" id="IPR054714">
    <property type="entry name" value="GPR158_179_extracellular"/>
</dbReference>
<dbReference type="OrthoDB" id="6132759at2759"/>
<dbReference type="Pfam" id="PF00003">
    <property type="entry name" value="7tm_3"/>
    <property type="match status" value="1"/>
</dbReference>
<evidence type="ECO:0000256" key="4">
    <source>
        <dbReference type="ARBA" id="ARBA00022692"/>
    </source>
</evidence>
<dbReference type="GO" id="GO:0004930">
    <property type="term" value="F:G protein-coupled receptor activity"/>
    <property type="evidence" value="ECO:0007669"/>
    <property type="project" value="UniProtKB-KW"/>
</dbReference>
<dbReference type="PANTHER" id="PTHR32546:SF26">
    <property type="entry name" value="SMOG, ISOFORM D"/>
    <property type="match status" value="1"/>
</dbReference>
<feature type="compositionally biased region" description="Polar residues" evidence="17">
    <location>
        <begin position="654"/>
        <end position="663"/>
    </location>
</feature>
<keyword evidence="15" id="KW-0966">Cell projection</keyword>
<comment type="similarity">
    <text evidence="2">Belongs to the G-protein coupled receptor 3 family.</text>
</comment>
<dbReference type="EMBL" id="OU896715">
    <property type="protein sequence ID" value="CAH1183725.1"/>
    <property type="molecule type" value="Genomic_DNA"/>
</dbReference>
<evidence type="ECO:0000256" key="15">
    <source>
        <dbReference type="ARBA" id="ARBA00023273"/>
    </source>
</evidence>
<keyword evidence="3" id="KW-1003">Cell membrane</keyword>
<evidence type="ECO:0000256" key="2">
    <source>
        <dbReference type="ARBA" id="ARBA00007242"/>
    </source>
</evidence>
<sequence length="663" mass="75814">MKENLILLLLLITARADNSVQNDRCQSRVLSHPTIPARLNQNITKLAETIDQRLSRSENFSSVARDLFLENGAMLGVAAMSPSNEYALALNVSKRLKIFPNRTVETEVFWTSLNMSRSGWGRAFKDCDYLRTWVYCFVLKTSGRSVGVFVKIDVNQCDDRQREIFNGTHKCHRDTMECVNEDHSAEEVGRYRCVCRKGFYHQSANSSWKGFSSEDVEAGRIDNLRCLPCPEGCEDCGPFGICNIQKDVYLTTAILCIQLACMAAVVVMSLIVFKQRKTKAIATGMWTILETILIGIFILYTTVVVKSFEPSTVQCLLEPWFREVGFVICYGAIILKLYRHLIEFRTRKAHRWVVKDTDLLKYLLIMTMSVLGYMAAYTSITLNFMQENYSLLYVGRTLDGESYYACKYLWWDYVTETGELIILIFGIHLSYASRNARTQFHERTFLTVAISLELAVSTVFYMARAVFLPGLHPDTILIIYCVRTQVSQTMALLLIFVPKFWYQQKQVRNLAQEYSCRLPVDAFKDVNAHGPLTSNNSDADVGEITLADMSPDDIRAELKRLYLQLEIFKSKTICRDNPHISKRRGGRKAQHRRFSLQKKGSREKRADSKNLHGKHRDKERQKLQEEVTEVEVSRTPEDSVCSNEGPSAIYADLPSSTNPSDHK</sequence>
<feature type="transmembrane region" description="Helical" evidence="18">
    <location>
        <begin position="475"/>
        <end position="497"/>
    </location>
</feature>
<keyword evidence="11" id="KW-0675">Receptor</keyword>
<keyword evidence="13" id="KW-0807">Transducer</keyword>
<keyword evidence="23" id="KW-1185">Reference proteome</keyword>
<feature type="transmembrane region" description="Helical" evidence="18">
    <location>
        <begin position="413"/>
        <end position="432"/>
    </location>
</feature>
<dbReference type="GO" id="GO:0045211">
    <property type="term" value="C:postsynaptic membrane"/>
    <property type="evidence" value="ECO:0007669"/>
    <property type="project" value="UniProtKB-SubCell"/>
</dbReference>
<dbReference type="GO" id="GO:0043005">
    <property type="term" value="C:neuron projection"/>
    <property type="evidence" value="ECO:0007669"/>
    <property type="project" value="UniProtKB-SubCell"/>
</dbReference>
<feature type="transmembrane region" description="Helical" evidence="18">
    <location>
        <begin position="280"/>
        <end position="300"/>
    </location>
</feature>
<accession>A0A9P0GXC7</accession>
<dbReference type="PANTHER" id="PTHR32546">
    <property type="entry name" value="G-PROTEIN COUPLED RECEPTOR 158-RELATED"/>
    <property type="match status" value="1"/>
</dbReference>
<evidence type="ECO:0000256" key="16">
    <source>
        <dbReference type="ARBA" id="ARBA00034104"/>
    </source>
</evidence>
<feature type="transmembrane region" description="Helical" evidence="18">
    <location>
        <begin position="248"/>
        <end position="273"/>
    </location>
</feature>
<organism evidence="22 23">
    <name type="scientific">Phaedon cochleariae</name>
    <name type="common">Mustard beetle</name>
    <dbReference type="NCBI Taxonomy" id="80249"/>
    <lineage>
        <taxon>Eukaryota</taxon>
        <taxon>Metazoa</taxon>
        <taxon>Ecdysozoa</taxon>
        <taxon>Arthropoda</taxon>
        <taxon>Hexapoda</taxon>
        <taxon>Insecta</taxon>
        <taxon>Pterygota</taxon>
        <taxon>Neoptera</taxon>
        <taxon>Endopterygota</taxon>
        <taxon>Coleoptera</taxon>
        <taxon>Polyphaga</taxon>
        <taxon>Cucujiformia</taxon>
        <taxon>Chrysomeloidea</taxon>
        <taxon>Chrysomelidae</taxon>
        <taxon>Chrysomelinae</taxon>
        <taxon>Chrysomelini</taxon>
        <taxon>Phaedon</taxon>
    </lineage>
</organism>
<feature type="transmembrane region" description="Helical" evidence="18">
    <location>
        <begin position="444"/>
        <end position="463"/>
    </location>
</feature>
<reference evidence="22" key="2">
    <citation type="submission" date="2022-10" db="EMBL/GenBank/DDBJ databases">
        <authorList>
            <consortium name="ENA_rothamsted_submissions"/>
            <consortium name="culmorum"/>
            <person name="King R."/>
        </authorList>
    </citation>
    <scope>NUCLEOTIDE SEQUENCE</scope>
</reference>
<evidence type="ECO:0000256" key="11">
    <source>
        <dbReference type="ARBA" id="ARBA00023170"/>
    </source>
</evidence>
<dbReference type="Proteomes" id="UP001153737">
    <property type="component" value="Chromosome 9"/>
</dbReference>
<proteinExistence type="inferred from homology"/>
<evidence type="ECO:0000256" key="19">
    <source>
        <dbReference type="SAM" id="SignalP"/>
    </source>
</evidence>
<evidence type="ECO:0008006" key="24">
    <source>
        <dbReference type="Google" id="ProtNLM"/>
    </source>
</evidence>
<feature type="domain" description="GPR158/179 extracellular" evidence="21">
    <location>
        <begin position="150"/>
        <end position="200"/>
    </location>
</feature>
<feature type="transmembrane region" description="Helical" evidence="18">
    <location>
        <begin position="359"/>
        <end position="380"/>
    </location>
</feature>
<keyword evidence="4 18" id="KW-0812">Transmembrane</keyword>
<evidence type="ECO:0000256" key="12">
    <source>
        <dbReference type="ARBA" id="ARBA00023180"/>
    </source>
</evidence>
<evidence type="ECO:0000313" key="23">
    <source>
        <dbReference type="Proteomes" id="UP001153737"/>
    </source>
</evidence>
<gene>
    <name evidence="22" type="ORF">PHAECO_LOCUS12632</name>
</gene>
<protein>
    <recommendedName>
        <fullName evidence="24">G-protein coupled receptor 158</fullName>
    </recommendedName>
</protein>
<dbReference type="InterPro" id="IPR043458">
    <property type="entry name" value="GPR158/179"/>
</dbReference>
<evidence type="ECO:0000256" key="10">
    <source>
        <dbReference type="ARBA" id="ARBA00023157"/>
    </source>
</evidence>
<evidence type="ECO:0000256" key="18">
    <source>
        <dbReference type="SAM" id="Phobius"/>
    </source>
</evidence>
<dbReference type="Pfam" id="PF22572">
    <property type="entry name" value="GPR158_179_EC"/>
    <property type="match status" value="1"/>
</dbReference>
<dbReference type="AlphaFoldDB" id="A0A9P0GXC7"/>
<keyword evidence="10" id="KW-1015">Disulfide bond</keyword>
<name>A0A9P0GXC7_PHACE</name>
<evidence type="ECO:0000256" key="6">
    <source>
        <dbReference type="ARBA" id="ARBA00022989"/>
    </source>
</evidence>
<evidence type="ECO:0000256" key="5">
    <source>
        <dbReference type="ARBA" id="ARBA00022729"/>
    </source>
</evidence>
<keyword evidence="12" id="KW-0325">Glycoprotein</keyword>
<evidence type="ECO:0000313" key="22">
    <source>
        <dbReference type="EMBL" id="CAH1183725.1"/>
    </source>
</evidence>
<feature type="chain" id="PRO_5040314836" description="G-protein coupled receptor 158" evidence="19">
    <location>
        <begin position="17"/>
        <end position="663"/>
    </location>
</feature>
<evidence type="ECO:0000256" key="9">
    <source>
        <dbReference type="ARBA" id="ARBA00023136"/>
    </source>
</evidence>
<evidence type="ECO:0000256" key="1">
    <source>
        <dbReference type="ARBA" id="ARBA00004487"/>
    </source>
</evidence>
<evidence type="ECO:0000256" key="3">
    <source>
        <dbReference type="ARBA" id="ARBA00022475"/>
    </source>
</evidence>
<feature type="transmembrane region" description="Helical" evidence="18">
    <location>
        <begin position="320"/>
        <end position="338"/>
    </location>
</feature>
<evidence type="ECO:0000256" key="14">
    <source>
        <dbReference type="ARBA" id="ARBA00023257"/>
    </source>
</evidence>
<keyword evidence="6 18" id="KW-1133">Transmembrane helix</keyword>
<feature type="domain" description="G-protein coupled receptors family 3 profile" evidence="20">
    <location>
        <begin position="250"/>
        <end position="499"/>
    </location>
</feature>
<evidence type="ECO:0000259" key="20">
    <source>
        <dbReference type="Pfam" id="PF00003"/>
    </source>
</evidence>
<comment type="subcellular location">
    <subcellularLocation>
        <location evidence="1">Cell projection</location>
        <location evidence="1">Neuron projection</location>
    </subcellularLocation>
    <subcellularLocation>
        <location evidence="16">Postsynaptic cell membrane</location>
        <topology evidence="16">Multi-pass membrane protein</topology>
    </subcellularLocation>
</comment>